<name>A0A1J0F7D9_9FLOR</name>
<keyword evidence="3" id="KW-0687">Ribonucleoprotein</keyword>
<proteinExistence type="inferred from homology"/>
<dbReference type="GO" id="GO:1990904">
    <property type="term" value="C:ribonucleoprotein complex"/>
    <property type="evidence" value="ECO:0007669"/>
    <property type="project" value="UniProtKB-KW"/>
</dbReference>
<dbReference type="GO" id="GO:0005840">
    <property type="term" value="C:ribosome"/>
    <property type="evidence" value="ECO:0007669"/>
    <property type="project" value="UniProtKB-KW"/>
</dbReference>
<gene>
    <name evidence="4" type="primary">rps11</name>
</gene>
<dbReference type="AlphaFoldDB" id="A0A1J0F7D9"/>
<evidence type="ECO:0000256" key="1">
    <source>
        <dbReference type="ARBA" id="ARBA00006194"/>
    </source>
</evidence>
<dbReference type="Pfam" id="PF00411">
    <property type="entry name" value="Ribosomal_S11"/>
    <property type="match status" value="1"/>
</dbReference>
<evidence type="ECO:0000256" key="3">
    <source>
        <dbReference type="ARBA" id="ARBA00023274"/>
    </source>
</evidence>
<dbReference type="PIRSF" id="PIRSF002131">
    <property type="entry name" value="Ribosomal_S11"/>
    <property type="match status" value="1"/>
</dbReference>
<evidence type="ECO:0000256" key="2">
    <source>
        <dbReference type="ARBA" id="ARBA00022980"/>
    </source>
</evidence>
<protein>
    <submittedName>
        <fullName evidence="4">Ribosomal protein S11</fullName>
    </submittedName>
</protein>
<dbReference type="EMBL" id="KX687878">
    <property type="protein sequence ID" value="APC24903.1"/>
    <property type="molecule type" value="Genomic_DNA"/>
</dbReference>
<dbReference type="GO" id="GO:0003735">
    <property type="term" value="F:structural constituent of ribosome"/>
    <property type="evidence" value="ECO:0007669"/>
    <property type="project" value="InterPro"/>
</dbReference>
<reference evidence="4" key="1">
    <citation type="journal article" date="2016" name="Genome Biol. Evol.">
        <title>Red Algal Mitochondrial Genomes are More Complete than Previously Reported.</title>
        <authorList>
            <person name="Salomaki E.D."/>
            <person name="Lane C.E."/>
        </authorList>
    </citation>
    <scope>NUCLEOTIDE SEQUENCE</scope>
</reference>
<dbReference type="Gene3D" id="3.30.420.80">
    <property type="entry name" value="Ribosomal protein S11"/>
    <property type="match status" value="1"/>
</dbReference>
<dbReference type="PANTHER" id="PTHR11759">
    <property type="entry name" value="40S RIBOSOMAL PROTEIN S14/30S RIBOSOMAL PROTEIN S11"/>
    <property type="match status" value="1"/>
</dbReference>
<accession>A0A1J0F7D9</accession>
<evidence type="ECO:0000313" key="4">
    <source>
        <dbReference type="EMBL" id="APC24903.1"/>
    </source>
</evidence>
<sequence length="119" mass="13562">MIKNNLKSVILVIIFTSNNILYTLTNTEGKVLFWTSAGLKRTKGTKKITLTTIVSSIKIILAYLNNLKIQYIHLKLKGFDKNKKVVLKYLKQSTLNILSITNNSMLPHNGCKKSKLRRI</sequence>
<dbReference type="InterPro" id="IPR036967">
    <property type="entry name" value="Ribosomal_uS11_sf"/>
</dbReference>
<organism evidence="4">
    <name type="scientific">Gracilariopsis andersonii</name>
    <dbReference type="NCBI Taxonomy" id="172979"/>
    <lineage>
        <taxon>Eukaryota</taxon>
        <taxon>Rhodophyta</taxon>
        <taxon>Florideophyceae</taxon>
        <taxon>Rhodymeniophycidae</taxon>
        <taxon>Gracilariales</taxon>
        <taxon>Gracilariaceae</taxon>
        <taxon>Gracilariopsis</taxon>
    </lineage>
</organism>
<dbReference type="SUPFAM" id="SSF53137">
    <property type="entry name" value="Translational machinery components"/>
    <property type="match status" value="1"/>
</dbReference>
<comment type="similarity">
    <text evidence="1">Belongs to the universal ribosomal protein uS11 family.</text>
</comment>
<geneLocation type="mitochondrion" evidence="4"/>
<dbReference type="GO" id="GO:0006412">
    <property type="term" value="P:translation"/>
    <property type="evidence" value="ECO:0007669"/>
    <property type="project" value="InterPro"/>
</dbReference>
<keyword evidence="4" id="KW-0496">Mitochondrion</keyword>
<keyword evidence="2 4" id="KW-0689">Ribosomal protein</keyword>
<dbReference type="InterPro" id="IPR001971">
    <property type="entry name" value="Ribosomal_uS11"/>
</dbReference>
<dbReference type="HAMAP" id="MF_01310">
    <property type="entry name" value="Ribosomal_uS11"/>
    <property type="match status" value="1"/>
</dbReference>